<dbReference type="EMBL" id="NMSH01000010">
    <property type="protein sequence ID" value="PAR21171.1"/>
    <property type="molecule type" value="Genomic_DNA"/>
</dbReference>
<evidence type="ECO:0000313" key="2">
    <source>
        <dbReference type="EMBL" id="PAR21171.1"/>
    </source>
</evidence>
<accession>A0A271VSX1</accession>
<dbReference type="GO" id="GO:0016811">
    <property type="term" value="F:hydrolase activity, acting on carbon-nitrogen (but not peptide) bonds, in linear amides"/>
    <property type="evidence" value="ECO:0007669"/>
    <property type="project" value="TreeGrafter"/>
</dbReference>
<comment type="caution">
    <text evidence="2">The sequence shown here is derived from an EMBL/GenBank/DDBJ whole genome shotgun (WGS) entry which is preliminary data.</text>
</comment>
<dbReference type="PANTHER" id="PTHR12993">
    <property type="entry name" value="N-ACETYLGLUCOSAMINYL-PHOSPHATIDYLINOSITOL DE-N-ACETYLASE-RELATED"/>
    <property type="match status" value="1"/>
</dbReference>
<dbReference type="Gene3D" id="2.80.10.50">
    <property type="match status" value="1"/>
</dbReference>
<name>A0A271VSX1_VIBMT</name>
<organism evidence="2 3">
    <name type="scientific">Vibrio metoecus</name>
    <dbReference type="NCBI Taxonomy" id="1481663"/>
    <lineage>
        <taxon>Bacteria</taxon>
        <taxon>Pseudomonadati</taxon>
        <taxon>Pseudomonadota</taxon>
        <taxon>Gammaproteobacteria</taxon>
        <taxon>Vibrionales</taxon>
        <taxon>Vibrionaceae</taxon>
        <taxon>Vibrio</taxon>
    </lineage>
</organism>
<dbReference type="InterPro" id="IPR024078">
    <property type="entry name" value="LmbE-like_dom_sf"/>
</dbReference>
<dbReference type="SUPFAM" id="SSF50370">
    <property type="entry name" value="Ricin B-like lectins"/>
    <property type="match status" value="2"/>
</dbReference>
<dbReference type="InterPro" id="IPR003737">
    <property type="entry name" value="GlcNAc_PI_deacetylase-related"/>
</dbReference>
<protein>
    <submittedName>
        <fullName evidence="2">Uncharacterized protein</fullName>
    </submittedName>
</protein>
<feature type="signal peptide" evidence="1">
    <location>
        <begin position="1"/>
        <end position="21"/>
    </location>
</feature>
<gene>
    <name evidence="2" type="ORF">CGU03_08255</name>
</gene>
<dbReference type="Gene3D" id="3.40.50.10320">
    <property type="entry name" value="LmbE-like"/>
    <property type="match status" value="1"/>
</dbReference>
<keyword evidence="1" id="KW-0732">Signal</keyword>
<dbReference type="PROSITE" id="PS50231">
    <property type="entry name" value="RICIN_B_LECTIN"/>
    <property type="match status" value="1"/>
</dbReference>
<evidence type="ECO:0000256" key="1">
    <source>
        <dbReference type="SAM" id="SignalP"/>
    </source>
</evidence>
<dbReference type="PANTHER" id="PTHR12993:SF26">
    <property type="entry name" value="1D-MYO-INOSITOL 2-ACETAMIDO-2-DEOXY-ALPHA-D-GLUCOPYRANOSIDE DEACETYLASE"/>
    <property type="match status" value="1"/>
</dbReference>
<dbReference type="InterPro" id="IPR035992">
    <property type="entry name" value="Ricin_B-like_lectins"/>
</dbReference>
<dbReference type="Proteomes" id="UP000216173">
    <property type="component" value="Unassembled WGS sequence"/>
</dbReference>
<sequence>MHMLKSIITLSFLLAGFAAQAVTLPTGTTVISQLPSASNNADLSPSEAGARNINFSYCLKNERKLIVIAHADDDRYFMGDDIRNAISNGACVKIIHINAGFDILPPKDANSYSVDDPYYYQGRINGAKAVYSDFLSRGFEKSIYQTESWDTVNGNTIQRYILSTELNGKLPQGQMVEIQIFGLPNSSNVVSSSGSGKTISHLYTDHNETTLNVANHVANYQVTNEYTWDNVLSTLDLIISWMNPTEILTLDPWGVPGDDGFEGQHPDHIMAARIVQSTAYASQNPNKVKYFKTYNVNTFSPNLSTETAEKTNTDVANHFQHDWGSSFVTDSACSEDAATNPTSWACKQYQATPKEYFVAKNIENSAGQCLSVTNNNAVTWEACGASSLAVTLTKPRYAFVVNPNDTTKTWVLSPSSNEQGAQINLIPYLDMPQNTRWHFNDATQKMEFLFTNSDQKREALCLGSSSDNTAVLETCSEAVDTTPADGSAVLASNEQFSLKNEKSGQCLALDSNGQVTMVNCQSNGTLWKFNHGELSQSFNGQEVCLNSPTFGGGVAKITTKECHSTSQGQRFDIRTIEGTSLQLVTPINDNVCLESDLNLYPCHGYQVQQWRVQR</sequence>
<proteinExistence type="predicted"/>
<evidence type="ECO:0000313" key="3">
    <source>
        <dbReference type="Proteomes" id="UP000216173"/>
    </source>
</evidence>
<dbReference type="AlphaFoldDB" id="A0A271VSX1"/>
<dbReference type="SUPFAM" id="SSF102588">
    <property type="entry name" value="LmbE-like"/>
    <property type="match status" value="1"/>
</dbReference>
<reference evidence="3" key="1">
    <citation type="submission" date="2017-07" db="EMBL/GenBank/DDBJ databases">
        <authorList>
            <person name="Boucher Y."/>
            <person name="Orata F.D."/>
        </authorList>
    </citation>
    <scope>NUCLEOTIDE SEQUENCE [LARGE SCALE GENOMIC DNA]</scope>
    <source>
        <strain evidence="3">OYP9E10</strain>
    </source>
</reference>
<feature type="chain" id="PRO_5012538030" evidence="1">
    <location>
        <begin position="22"/>
        <end position="614"/>
    </location>
</feature>